<name>A0AAD0XJ88_9BURK</name>
<gene>
    <name evidence="2" type="ORF">RC54_23640</name>
</gene>
<feature type="transmembrane region" description="Helical" evidence="1">
    <location>
        <begin position="75"/>
        <end position="97"/>
    </location>
</feature>
<evidence type="ECO:0000256" key="1">
    <source>
        <dbReference type="SAM" id="Phobius"/>
    </source>
</evidence>
<keyword evidence="1" id="KW-0812">Transmembrane</keyword>
<sequence>MANRTMIVRPVQATVPVQLQTLYRATCLATTVSWDGRSELYMEWAWPQSGWARYTAALRPFSVCRLAMVSRKKKLLFLAAFLGCLLLASVPLLSLLFY</sequence>
<proteinExistence type="predicted"/>
<dbReference type="EMBL" id="CP024996">
    <property type="protein sequence ID" value="AYR26629.1"/>
    <property type="molecule type" value="Genomic_DNA"/>
</dbReference>
<dbReference type="Proteomes" id="UP000269199">
    <property type="component" value="Chromosome"/>
</dbReference>
<accession>A0AAD0XJ88</accession>
<evidence type="ECO:0000313" key="3">
    <source>
        <dbReference type="Proteomes" id="UP000269199"/>
    </source>
</evidence>
<organism evidence="2 3">
    <name type="scientific">Herbaspirillum rubrisubalbicans</name>
    <dbReference type="NCBI Taxonomy" id="80842"/>
    <lineage>
        <taxon>Bacteria</taxon>
        <taxon>Pseudomonadati</taxon>
        <taxon>Pseudomonadota</taxon>
        <taxon>Betaproteobacteria</taxon>
        <taxon>Burkholderiales</taxon>
        <taxon>Oxalobacteraceae</taxon>
        <taxon>Herbaspirillum</taxon>
    </lineage>
</organism>
<reference evidence="2 3" key="1">
    <citation type="submission" date="2017-11" db="EMBL/GenBank/DDBJ databases">
        <title>Complete genome sequence of Herbaspirillum rubrisubalbicans DSM 11543.</title>
        <authorList>
            <person name="Chen M."/>
            <person name="An Q."/>
        </authorList>
    </citation>
    <scope>NUCLEOTIDE SEQUENCE [LARGE SCALE GENOMIC DNA]</scope>
    <source>
        <strain evidence="2 3">DSM 11543</strain>
    </source>
</reference>
<evidence type="ECO:0000313" key="2">
    <source>
        <dbReference type="EMBL" id="AYR26629.1"/>
    </source>
</evidence>
<dbReference type="AlphaFoldDB" id="A0AAD0XJ88"/>
<keyword evidence="1" id="KW-0472">Membrane</keyword>
<protein>
    <submittedName>
        <fullName evidence="2">Uncharacterized protein</fullName>
    </submittedName>
</protein>
<keyword evidence="1" id="KW-1133">Transmembrane helix</keyword>